<dbReference type="Proteomes" id="UP000280586">
    <property type="component" value="Chromosome"/>
</dbReference>
<keyword evidence="8" id="KW-1185">Reference proteome</keyword>
<dbReference type="PANTHER" id="PTHR11022">
    <property type="entry name" value="PEPTIDOGLYCAN RECOGNITION PROTEIN"/>
    <property type="match status" value="1"/>
</dbReference>
<dbReference type="RefSeq" id="WP_066676822.1">
    <property type="nucleotide sequence ID" value="NZ_CABMIZ010000019.1"/>
</dbReference>
<dbReference type="AlphaFoldDB" id="A0A9N7PKC2"/>
<dbReference type="GeneID" id="303561885"/>
<dbReference type="Pfam" id="PF01510">
    <property type="entry name" value="Amidase_2"/>
    <property type="match status" value="1"/>
</dbReference>
<evidence type="ECO:0000313" key="8">
    <source>
        <dbReference type="Proteomes" id="UP001055437"/>
    </source>
</evidence>
<evidence type="ECO:0000313" key="6">
    <source>
        <dbReference type="EMBL" id="USS02137.1"/>
    </source>
</evidence>
<accession>A0A9N7PKC2</accession>
<proteinExistence type="inferred from homology"/>
<keyword evidence="2" id="KW-0472">Membrane</keyword>
<keyword evidence="2" id="KW-1133">Transmembrane helix</keyword>
<dbReference type="SMART" id="SM00644">
    <property type="entry name" value="Ami_2"/>
    <property type="match status" value="1"/>
</dbReference>
<organism evidence="5 7">
    <name type="scientific">Clostridium septicum</name>
    <dbReference type="NCBI Taxonomy" id="1504"/>
    <lineage>
        <taxon>Bacteria</taxon>
        <taxon>Bacillati</taxon>
        <taxon>Bacillota</taxon>
        <taxon>Clostridia</taxon>
        <taxon>Eubacteriales</taxon>
        <taxon>Clostridiaceae</taxon>
        <taxon>Clostridium</taxon>
    </lineage>
</organism>
<evidence type="ECO:0000313" key="7">
    <source>
        <dbReference type="Proteomes" id="UP000280586"/>
    </source>
</evidence>
<evidence type="ECO:0000256" key="2">
    <source>
        <dbReference type="SAM" id="Phobius"/>
    </source>
</evidence>
<dbReference type="GO" id="GO:0008270">
    <property type="term" value="F:zinc ion binding"/>
    <property type="evidence" value="ECO:0007669"/>
    <property type="project" value="InterPro"/>
</dbReference>
<keyword evidence="6" id="KW-0378">Hydrolase</keyword>
<feature type="domain" description="N-acetylmuramoyl-L-alanine amidase" evidence="3">
    <location>
        <begin position="74"/>
        <end position="198"/>
    </location>
</feature>
<dbReference type="GO" id="GO:0008745">
    <property type="term" value="F:N-acetylmuramoyl-L-alanine amidase activity"/>
    <property type="evidence" value="ECO:0007669"/>
    <property type="project" value="UniProtKB-EC"/>
</dbReference>
<dbReference type="KEGG" id="csep:CP523_14445"/>
<dbReference type="Proteomes" id="UP001055437">
    <property type="component" value="Chromosome"/>
</dbReference>
<name>A0A9N7PKC2_CLOSE</name>
<evidence type="ECO:0000259" key="3">
    <source>
        <dbReference type="SMART" id="SM00644"/>
    </source>
</evidence>
<sequence length="229" mass="27075">MAKKKRNLLVKDKIWLYLFIAMIITCVTCSITYFKYDIMNFYKVSYRNIYGKKLDEKKLNEIRDELNIKEIDYNWDGELEYINNPRKIIYHHSANNGWTSENIHEAHKNKGWNGIGYHYYIRKDGVIYKGRPEKAEGAHTKGQNKESIGICLEGNFEEDRLTLEQVESLYELSVYISLKYDIYKIIGHKDAWNTLCPGENFPIESMARKVIKGIKEFNIEENRITPLLE</sequence>
<evidence type="ECO:0000259" key="4">
    <source>
        <dbReference type="SMART" id="SM00701"/>
    </source>
</evidence>
<dbReference type="SUPFAM" id="SSF55846">
    <property type="entry name" value="N-acetylmuramoyl-L-alanine amidase-like"/>
    <property type="match status" value="1"/>
</dbReference>
<dbReference type="InterPro" id="IPR006619">
    <property type="entry name" value="PGRP_domain_met/bac"/>
</dbReference>
<feature type="domain" description="Peptidoglycan recognition protein family" evidence="4">
    <location>
        <begin position="75"/>
        <end position="192"/>
    </location>
</feature>
<dbReference type="PANTHER" id="PTHR11022:SF41">
    <property type="entry name" value="PEPTIDOGLYCAN-RECOGNITION PROTEIN LC-RELATED"/>
    <property type="match status" value="1"/>
</dbReference>
<dbReference type="SMART" id="SM00701">
    <property type="entry name" value="PGRP"/>
    <property type="match status" value="1"/>
</dbReference>
<dbReference type="InterPro" id="IPR036505">
    <property type="entry name" value="Amidase/PGRP_sf"/>
</dbReference>
<dbReference type="InterPro" id="IPR015510">
    <property type="entry name" value="PGRP"/>
</dbReference>
<dbReference type="Gene3D" id="3.40.80.10">
    <property type="entry name" value="Peptidoglycan recognition protein-like"/>
    <property type="match status" value="1"/>
</dbReference>
<dbReference type="OrthoDB" id="9811296at2"/>
<feature type="transmembrane region" description="Helical" evidence="2">
    <location>
        <begin position="14"/>
        <end position="34"/>
    </location>
</feature>
<reference evidence="5 7" key="1">
    <citation type="submission" date="2017-09" db="EMBL/GenBank/DDBJ databases">
        <authorList>
            <person name="Thomas P."/>
            <person name="Seyboldt C."/>
        </authorList>
    </citation>
    <scope>NUCLEOTIDE SEQUENCE [LARGE SCALE GENOMIC DNA]</scope>
    <source>
        <strain evidence="5 7">DSM 7534</strain>
    </source>
</reference>
<dbReference type="EC" id="3.5.1.28" evidence="6"/>
<evidence type="ECO:0000313" key="5">
    <source>
        <dbReference type="EMBL" id="AYE35535.1"/>
    </source>
</evidence>
<dbReference type="CDD" id="cd06583">
    <property type="entry name" value="PGRP"/>
    <property type="match status" value="1"/>
</dbReference>
<keyword evidence="2" id="KW-0812">Transmembrane</keyword>
<dbReference type="GO" id="GO:0009253">
    <property type="term" value="P:peptidoglycan catabolic process"/>
    <property type="evidence" value="ECO:0007669"/>
    <property type="project" value="InterPro"/>
</dbReference>
<protein>
    <submittedName>
        <fullName evidence="5">N-acetylmuramoyl-L-alanine amidase</fullName>
        <ecNumber evidence="6">3.5.1.28</ecNumber>
    </submittedName>
</protein>
<gene>
    <name evidence="5" type="ORF">CP523_14445</name>
    <name evidence="6" type="ORF">NH397_06865</name>
</gene>
<dbReference type="EMBL" id="CP099799">
    <property type="protein sequence ID" value="USS02137.1"/>
    <property type="molecule type" value="Genomic_DNA"/>
</dbReference>
<dbReference type="InterPro" id="IPR002502">
    <property type="entry name" value="Amidase_domain"/>
</dbReference>
<evidence type="ECO:0000256" key="1">
    <source>
        <dbReference type="ARBA" id="ARBA00007553"/>
    </source>
</evidence>
<reference evidence="6" key="2">
    <citation type="submission" date="2022-06" db="EMBL/GenBank/DDBJ databases">
        <authorList>
            <person name="Holder M.E."/>
            <person name="Ajami N.J."/>
            <person name="Petrosino J.F."/>
        </authorList>
    </citation>
    <scope>NUCLEOTIDE SEQUENCE</scope>
    <source>
        <strain evidence="6">RMA 8861</strain>
    </source>
</reference>
<comment type="similarity">
    <text evidence="1">Belongs to the N-acetylmuramoyl-L-alanine amidase 2 family.</text>
</comment>
<dbReference type="EMBL" id="CP023671">
    <property type="protein sequence ID" value="AYE35535.1"/>
    <property type="molecule type" value="Genomic_DNA"/>
</dbReference>